<feature type="compositionally biased region" description="Low complexity" evidence="1">
    <location>
        <begin position="36"/>
        <end position="47"/>
    </location>
</feature>
<name>A0A4P7NDU3_PYROR</name>
<protein>
    <submittedName>
        <fullName evidence="2">Uncharacterized protein</fullName>
    </submittedName>
</protein>
<dbReference type="PANTHER" id="PTHR36167">
    <property type="entry name" value="C2H2 FINGER DOMAIN TRANSCRIPTION FACTOR (EUROFUNG)-RELATED"/>
    <property type="match status" value="1"/>
</dbReference>
<dbReference type="InterPro" id="IPR039327">
    <property type="entry name" value="CON7-like"/>
</dbReference>
<evidence type="ECO:0000256" key="1">
    <source>
        <dbReference type="SAM" id="MobiDB-lite"/>
    </source>
</evidence>
<dbReference type="AlphaFoldDB" id="A0A4P7NDU3"/>
<proteinExistence type="predicted"/>
<accession>A0A4P7NDU3</accession>
<feature type="region of interest" description="Disordered" evidence="1">
    <location>
        <begin position="1"/>
        <end position="274"/>
    </location>
</feature>
<gene>
    <name evidence="2" type="ORF">PoMZ_04633</name>
</gene>
<evidence type="ECO:0000313" key="2">
    <source>
        <dbReference type="EMBL" id="QBZ59670.1"/>
    </source>
</evidence>
<organism evidence="2 3">
    <name type="scientific">Pyricularia oryzae</name>
    <name type="common">Rice blast fungus</name>
    <name type="synonym">Magnaporthe oryzae</name>
    <dbReference type="NCBI Taxonomy" id="318829"/>
    <lineage>
        <taxon>Eukaryota</taxon>
        <taxon>Fungi</taxon>
        <taxon>Dikarya</taxon>
        <taxon>Ascomycota</taxon>
        <taxon>Pezizomycotina</taxon>
        <taxon>Sordariomycetes</taxon>
        <taxon>Sordariomycetidae</taxon>
        <taxon>Magnaporthales</taxon>
        <taxon>Pyriculariaceae</taxon>
        <taxon>Pyricularia</taxon>
    </lineage>
</organism>
<reference evidence="2 3" key="1">
    <citation type="journal article" date="2019" name="Mol. Biol. Evol.">
        <title>Blast fungal genomes show frequent chromosomal changes, gene gains and losses, and effector gene turnover.</title>
        <authorList>
            <person name="Gomez Luciano L.B."/>
            <person name="Jason Tsai I."/>
            <person name="Chuma I."/>
            <person name="Tosa Y."/>
            <person name="Chen Y.H."/>
            <person name="Li J.Y."/>
            <person name="Li M.Y."/>
            <person name="Jade Lu M.Y."/>
            <person name="Nakayashiki H."/>
            <person name="Li W.H."/>
        </authorList>
    </citation>
    <scope>NUCLEOTIDE SEQUENCE [LARGE SCALE GENOMIC DNA]</scope>
    <source>
        <strain evidence="2">MZ5-1-6</strain>
    </source>
</reference>
<feature type="compositionally biased region" description="Polar residues" evidence="1">
    <location>
        <begin position="48"/>
        <end position="65"/>
    </location>
</feature>
<feature type="compositionally biased region" description="Polar residues" evidence="1">
    <location>
        <begin position="249"/>
        <end position="268"/>
    </location>
</feature>
<feature type="compositionally biased region" description="Polar residues" evidence="1">
    <location>
        <begin position="74"/>
        <end position="112"/>
    </location>
</feature>
<sequence>MDRSASDYSQSGLPSPYPSNCGDNQSEAQSVTVDTSSAAQYNASAQQEVRSNNPGNYSASATPTSEYGVYPASARSSSFPDHLQQRSYHPASNHSGSSGGMAQTPTSPSASLPQDARHRSYPAVHQRDIKSDTGGAPIDPSIAAPSPTYGAPAQYSPYGPPSQDMSHGYAHPGSNLYAQPRPDWSGYGQQHGAPLTPGHHVFPQTPTSAPPQARPNQFKEIRKEWKARKKEEEAARKADEERQRQAAQSQGGSTEGQAGSDVSQSSNGYAGARGAVQLPPIGYQAGQYPAATSTSVQQQPLPDYNASYMQGYQPASPYGGSNQAIRRHGFQALEDVKTVVALGSGGKKRWTDWTTDDDDKSTIVSYGPF</sequence>
<dbReference type="GO" id="GO:0006355">
    <property type="term" value="P:regulation of DNA-templated transcription"/>
    <property type="evidence" value="ECO:0007669"/>
    <property type="project" value="InterPro"/>
</dbReference>
<evidence type="ECO:0000313" key="3">
    <source>
        <dbReference type="Proteomes" id="UP000294847"/>
    </source>
</evidence>
<dbReference type="PANTHER" id="PTHR36167:SF3">
    <property type="entry name" value="C2H2 FINGER DOMAIN TRANSCRIPTION FACTOR (EUROFUNG)-RELATED"/>
    <property type="match status" value="1"/>
</dbReference>
<feature type="compositionally biased region" description="Basic and acidic residues" evidence="1">
    <location>
        <begin position="217"/>
        <end position="244"/>
    </location>
</feature>
<dbReference type="EMBL" id="CP034206">
    <property type="protein sequence ID" value="QBZ59670.1"/>
    <property type="molecule type" value="Genomic_DNA"/>
</dbReference>
<feature type="compositionally biased region" description="Low complexity" evidence="1">
    <location>
        <begin position="136"/>
        <end position="147"/>
    </location>
</feature>
<feature type="compositionally biased region" description="Polar residues" evidence="1">
    <location>
        <begin position="21"/>
        <end position="35"/>
    </location>
</feature>
<feature type="compositionally biased region" description="Polar residues" evidence="1">
    <location>
        <begin position="1"/>
        <end position="13"/>
    </location>
</feature>
<dbReference type="Proteomes" id="UP000294847">
    <property type="component" value="Chromosome 3"/>
</dbReference>